<dbReference type="Proteomes" id="UP000294692">
    <property type="component" value="Unassembled WGS sequence"/>
</dbReference>
<comment type="subunit">
    <text evidence="4">Part of the Bam complex.</text>
</comment>
<evidence type="ECO:0000256" key="1">
    <source>
        <dbReference type="ARBA" id="ARBA00022729"/>
    </source>
</evidence>
<protein>
    <recommendedName>
        <fullName evidence="4">Outer membrane protein assembly factor BamE</fullName>
    </recommendedName>
</protein>
<evidence type="ECO:0000313" key="7">
    <source>
        <dbReference type="EMBL" id="TCU97247.1"/>
    </source>
</evidence>
<dbReference type="OrthoDB" id="9808250at2"/>
<sequence>MITVLADQYTGVPVLTNATSLPSFLRTGLVVGALTLALTACGGTKWGFPYRADVQQGNWITSEQVSMLREGMSREQVRFLLGTPTLQDVFHADRWDYPYFHKPGYGDEQARRFTVWFEDNVLVRWAGDEQPDRQPFQRTDTGVTPGSASASAAPEAQTGASGSSSQGEEQPEADARAVPSPVIITQPGQMPAEPLR</sequence>
<dbReference type="GO" id="GO:0030674">
    <property type="term" value="F:protein-macromolecule adaptor activity"/>
    <property type="evidence" value="ECO:0007669"/>
    <property type="project" value="TreeGrafter"/>
</dbReference>
<dbReference type="PANTHER" id="PTHR37482:SF1">
    <property type="entry name" value="OUTER MEMBRANE PROTEIN ASSEMBLY FACTOR BAME"/>
    <property type="match status" value="1"/>
</dbReference>
<keyword evidence="8" id="KW-1185">Reference proteome</keyword>
<feature type="region of interest" description="Disordered" evidence="5">
    <location>
        <begin position="128"/>
        <end position="196"/>
    </location>
</feature>
<dbReference type="Pfam" id="PF04355">
    <property type="entry name" value="BamE"/>
    <property type="match status" value="1"/>
</dbReference>
<comment type="subcellular location">
    <subcellularLocation>
        <location evidence="4">Cell outer membrane</location>
    </subcellularLocation>
</comment>
<evidence type="ECO:0000256" key="4">
    <source>
        <dbReference type="HAMAP-Rule" id="MF_00925"/>
    </source>
</evidence>
<evidence type="ECO:0000256" key="2">
    <source>
        <dbReference type="ARBA" id="ARBA00023136"/>
    </source>
</evidence>
<keyword evidence="2 4" id="KW-0472">Membrane</keyword>
<comment type="caution">
    <text evidence="7">The sequence shown here is derived from an EMBL/GenBank/DDBJ whole genome shotgun (WGS) entry which is preliminary data.</text>
</comment>
<dbReference type="GO" id="GO:0043165">
    <property type="term" value="P:Gram-negative-bacterium-type cell outer membrane assembly"/>
    <property type="evidence" value="ECO:0007669"/>
    <property type="project" value="UniProtKB-UniRule"/>
</dbReference>
<evidence type="ECO:0000256" key="3">
    <source>
        <dbReference type="ARBA" id="ARBA00023237"/>
    </source>
</evidence>
<accession>A0A4R3V259</accession>
<evidence type="ECO:0000313" key="8">
    <source>
        <dbReference type="Proteomes" id="UP000294692"/>
    </source>
</evidence>
<evidence type="ECO:0000259" key="6">
    <source>
        <dbReference type="Pfam" id="PF04355"/>
    </source>
</evidence>
<dbReference type="InterPro" id="IPR037873">
    <property type="entry name" value="BamE-like"/>
</dbReference>
<dbReference type="InterPro" id="IPR026592">
    <property type="entry name" value="BamE"/>
</dbReference>
<dbReference type="HAMAP" id="MF_00925">
    <property type="entry name" value="OM_assembly_BamE"/>
    <property type="match status" value="1"/>
</dbReference>
<dbReference type="GO" id="GO:1990063">
    <property type="term" value="C:Bam protein complex"/>
    <property type="evidence" value="ECO:0007669"/>
    <property type="project" value="TreeGrafter"/>
</dbReference>
<name>A0A4R3V259_9BURK</name>
<organism evidence="7 8">
    <name type="scientific">Paracandidimonas soli</name>
    <dbReference type="NCBI Taxonomy" id="1917182"/>
    <lineage>
        <taxon>Bacteria</taxon>
        <taxon>Pseudomonadati</taxon>
        <taxon>Pseudomonadota</taxon>
        <taxon>Betaproteobacteria</taxon>
        <taxon>Burkholderiales</taxon>
        <taxon>Alcaligenaceae</taxon>
        <taxon>Paracandidimonas</taxon>
    </lineage>
</organism>
<dbReference type="EMBL" id="SMBX01000006">
    <property type="protein sequence ID" value="TCU97247.1"/>
    <property type="molecule type" value="Genomic_DNA"/>
</dbReference>
<keyword evidence="1 4" id="KW-0732">Signal</keyword>
<gene>
    <name evidence="4" type="primary">bamE</name>
    <name evidence="7" type="ORF">EV686_106129</name>
</gene>
<reference evidence="7 8" key="1">
    <citation type="submission" date="2019-03" db="EMBL/GenBank/DDBJ databases">
        <title>Genomic Encyclopedia of Type Strains, Phase IV (KMG-IV): sequencing the most valuable type-strain genomes for metagenomic binning, comparative biology and taxonomic classification.</title>
        <authorList>
            <person name="Goeker M."/>
        </authorList>
    </citation>
    <scope>NUCLEOTIDE SEQUENCE [LARGE SCALE GENOMIC DNA]</scope>
    <source>
        <strain evidence="7 8">DSM 100048</strain>
    </source>
</reference>
<keyword evidence="3 4" id="KW-0998">Cell outer membrane</keyword>
<dbReference type="GO" id="GO:0051205">
    <property type="term" value="P:protein insertion into membrane"/>
    <property type="evidence" value="ECO:0007669"/>
    <property type="project" value="UniProtKB-UniRule"/>
</dbReference>
<dbReference type="AlphaFoldDB" id="A0A4R3V259"/>
<comment type="function">
    <text evidence="4">Part of the outer membrane protein assembly complex, which is involved in assembly and insertion of beta-barrel proteins into the outer membrane.</text>
</comment>
<dbReference type="Gene3D" id="3.30.1450.10">
    <property type="match status" value="1"/>
</dbReference>
<proteinExistence type="inferred from homology"/>
<dbReference type="InterPro" id="IPR007450">
    <property type="entry name" value="BamE_dom"/>
</dbReference>
<evidence type="ECO:0000256" key="5">
    <source>
        <dbReference type="SAM" id="MobiDB-lite"/>
    </source>
</evidence>
<comment type="similarity">
    <text evidence="4">Belongs to the BamE family.</text>
</comment>
<feature type="compositionally biased region" description="Low complexity" evidence="5">
    <location>
        <begin position="144"/>
        <end position="168"/>
    </location>
</feature>
<feature type="domain" description="Outer membrane protein assembly factor BamE" evidence="6">
    <location>
        <begin position="57"/>
        <end position="125"/>
    </location>
</feature>
<dbReference type="PANTHER" id="PTHR37482">
    <property type="entry name" value="OUTER MEMBRANE PROTEIN ASSEMBLY FACTOR BAME"/>
    <property type="match status" value="1"/>
</dbReference>